<protein>
    <recommendedName>
        <fullName evidence="1">YqbQ/XkdQ domain-containing protein</fullName>
    </recommendedName>
</protein>
<dbReference type="RefSeq" id="WP_036946129.1">
    <property type="nucleotide sequence ID" value="NZ_KN050763.1"/>
</dbReference>
<gene>
    <name evidence="2" type="ORF">Bccel_0266</name>
</gene>
<feature type="domain" description="YqbQ/XkdQ" evidence="1">
    <location>
        <begin position="27"/>
        <end position="321"/>
    </location>
</feature>
<name>A0A0L6JH12_9FIRM</name>
<dbReference type="eggNOG" id="COG4193">
    <property type="taxonomic scope" value="Bacteria"/>
</dbReference>
<dbReference type="STRING" id="398512.Bccel_0266"/>
<organism evidence="2 3">
    <name type="scientific">Pseudobacteroides cellulosolvens ATCC 35603 = DSM 2933</name>
    <dbReference type="NCBI Taxonomy" id="398512"/>
    <lineage>
        <taxon>Bacteria</taxon>
        <taxon>Bacillati</taxon>
        <taxon>Bacillota</taxon>
        <taxon>Clostridia</taxon>
        <taxon>Eubacteriales</taxon>
        <taxon>Oscillospiraceae</taxon>
        <taxon>Pseudobacteroides</taxon>
    </lineage>
</organism>
<dbReference type="OrthoDB" id="1698671at2"/>
<dbReference type="Proteomes" id="UP000036923">
    <property type="component" value="Unassembled WGS sequence"/>
</dbReference>
<dbReference type="Pfam" id="PF24032">
    <property type="entry name" value="YQBQ"/>
    <property type="match status" value="1"/>
</dbReference>
<evidence type="ECO:0000259" key="1">
    <source>
        <dbReference type="Pfam" id="PF24032"/>
    </source>
</evidence>
<evidence type="ECO:0000313" key="3">
    <source>
        <dbReference type="Proteomes" id="UP000036923"/>
    </source>
</evidence>
<dbReference type="SUPFAM" id="SSF69279">
    <property type="entry name" value="Phage tail proteins"/>
    <property type="match status" value="1"/>
</dbReference>
<dbReference type="InterPro" id="IPR056937">
    <property type="entry name" value="YqbQ/XkdQ"/>
</dbReference>
<accession>A0A0L6JH12</accession>
<dbReference type="AlphaFoldDB" id="A0A0L6JH12"/>
<sequence length="323" mass="36982">MDNIELLIQDNTNSDIYDISDIVEGTITWSTERLGEASNLEFSIIPNGELSFYEGSIVRFKYHGNNIFYGFVFSKSRNKDNVIKVVACDQLRYLKNKETYVFQNKKASEVLIKIANDWELKTGNIDDTGYVIPSMVEDNQSLLDIIYKANDLTLLSTKKLYVLFDNFGKLDLRNVENLKTDLIIDGQTNLIDFDYSSSINDTYNQIKLVKKDKSGGSREVYIVKDSSTIAKWGKLQYYENVDDSLNEAQIIERANKSLALYNRVNRKLSIPVIGDVRARAGFSIFINNLNLGDIILNQFMLIEKATHSFSNNDYTMDLELRVI</sequence>
<keyword evidence="3" id="KW-1185">Reference proteome</keyword>
<evidence type="ECO:0000313" key="2">
    <source>
        <dbReference type="EMBL" id="KNY25009.1"/>
    </source>
</evidence>
<dbReference type="EMBL" id="LGTC01000001">
    <property type="protein sequence ID" value="KNY25009.1"/>
    <property type="molecule type" value="Genomic_DNA"/>
</dbReference>
<comment type="caution">
    <text evidence="2">The sequence shown here is derived from an EMBL/GenBank/DDBJ whole genome shotgun (WGS) entry which is preliminary data.</text>
</comment>
<proteinExistence type="predicted"/>
<reference evidence="3" key="1">
    <citation type="submission" date="2015-07" db="EMBL/GenBank/DDBJ databases">
        <title>Near-Complete Genome Sequence of the Cellulolytic Bacterium Bacteroides (Pseudobacteroides) cellulosolvens ATCC 35603.</title>
        <authorList>
            <person name="Dassa B."/>
            <person name="Utturkar S.M."/>
            <person name="Klingeman D.M."/>
            <person name="Hurt R.A."/>
            <person name="Keller M."/>
            <person name="Xu J."/>
            <person name="Reddy Y.H.K."/>
            <person name="Borovok I."/>
            <person name="Grinberg I.R."/>
            <person name="Lamed R."/>
            <person name="Zhivin O."/>
            <person name="Bayer E.A."/>
            <person name="Brown S.D."/>
        </authorList>
    </citation>
    <scope>NUCLEOTIDE SEQUENCE [LARGE SCALE GENOMIC DNA]</scope>
    <source>
        <strain evidence="3">DSM 2933</strain>
    </source>
</reference>